<feature type="compositionally biased region" description="Low complexity" evidence="10">
    <location>
        <begin position="165"/>
        <end position="179"/>
    </location>
</feature>
<dbReference type="GO" id="GO:0033281">
    <property type="term" value="C:TAT protein transport complex"/>
    <property type="evidence" value="ECO:0007669"/>
    <property type="project" value="UniProtKB-UniRule"/>
</dbReference>
<comment type="subcellular location">
    <subcellularLocation>
        <location evidence="9">Cell membrane</location>
        <topology evidence="9">Single-pass membrane protein</topology>
    </subcellularLocation>
    <subcellularLocation>
        <location evidence="1">Membrane</location>
        <topology evidence="1">Single-pass membrane protein</topology>
    </subcellularLocation>
</comment>
<evidence type="ECO:0000256" key="11">
    <source>
        <dbReference type="SAM" id="Phobius"/>
    </source>
</evidence>
<evidence type="ECO:0000256" key="4">
    <source>
        <dbReference type="ARBA" id="ARBA00022692"/>
    </source>
</evidence>
<dbReference type="GO" id="GO:0043953">
    <property type="term" value="P:protein transport by the Tat complex"/>
    <property type="evidence" value="ECO:0007669"/>
    <property type="project" value="UniProtKB-UniRule"/>
</dbReference>
<sequence length="179" mass="18689">MFDIAWSELMVIAVIALVVIGPKDLPKAIYTLGKWVKKARLVARDFQGHIDDMMREAELDELRKEALKVRDTNLQKMVENTIDPKGELKGAFDVAADIGANGGHPGSPPEDGPASTVVSPVPPVGSPQVTAAQPQPATEPPVTAPLPPAPPAEFVPAPAQPPVPASADSAAAATTNKQA</sequence>
<accession>A0A4D8R655</accession>
<dbReference type="PANTHER" id="PTHR33162">
    <property type="entry name" value="SEC-INDEPENDENT PROTEIN TRANSLOCASE PROTEIN TATA, CHLOROPLASTIC"/>
    <property type="match status" value="1"/>
</dbReference>
<evidence type="ECO:0000256" key="7">
    <source>
        <dbReference type="ARBA" id="ARBA00023010"/>
    </source>
</evidence>
<dbReference type="RefSeq" id="WP_137141114.1">
    <property type="nucleotide sequence ID" value="NZ_CP032346.1"/>
</dbReference>
<evidence type="ECO:0000256" key="10">
    <source>
        <dbReference type="SAM" id="MobiDB-lite"/>
    </source>
</evidence>
<dbReference type="PANTHER" id="PTHR33162:SF1">
    <property type="entry name" value="SEC-INDEPENDENT PROTEIN TRANSLOCASE PROTEIN TATA, CHLOROPLASTIC"/>
    <property type="match status" value="1"/>
</dbReference>
<dbReference type="AlphaFoldDB" id="A0A4D8R655"/>
<dbReference type="InterPro" id="IPR003369">
    <property type="entry name" value="TatA/B/E"/>
</dbReference>
<keyword evidence="5 9" id="KW-0653">Protein transport</keyword>
<keyword evidence="12" id="KW-0614">Plasmid</keyword>
<feature type="compositionally biased region" description="Low complexity" evidence="10">
    <location>
        <begin position="126"/>
        <end position="136"/>
    </location>
</feature>
<dbReference type="InterPro" id="IPR018448">
    <property type="entry name" value="TatB"/>
</dbReference>
<dbReference type="Gene3D" id="1.20.5.3310">
    <property type="match status" value="1"/>
</dbReference>
<dbReference type="PRINTS" id="PR01506">
    <property type="entry name" value="TATBPROTEIN"/>
</dbReference>
<dbReference type="EMBL" id="CP032346">
    <property type="protein sequence ID" value="QCO16950.1"/>
    <property type="molecule type" value="Genomic_DNA"/>
</dbReference>
<keyword evidence="7 9" id="KW-0811">Translocation</keyword>
<organism evidence="12 13">
    <name type="scientific">Azospirillum brasilense</name>
    <dbReference type="NCBI Taxonomy" id="192"/>
    <lineage>
        <taxon>Bacteria</taxon>
        <taxon>Pseudomonadati</taxon>
        <taxon>Pseudomonadota</taxon>
        <taxon>Alphaproteobacteria</taxon>
        <taxon>Rhodospirillales</taxon>
        <taxon>Azospirillaceae</taxon>
        <taxon>Azospirillum</taxon>
    </lineage>
</organism>
<dbReference type="NCBIfam" id="TIGR01410">
    <property type="entry name" value="tatB"/>
    <property type="match status" value="1"/>
</dbReference>
<proteinExistence type="inferred from homology"/>
<dbReference type="GO" id="GO:0008320">
    <property type="term" value="F:protein transmembrane transporter activity"/>
    <property type="evidence" value="ECO:0007669"/>
    <property type="project" value="UniProtKB-UniRule"/>
</dbReference>
<feature type="compositionally biased region" description="Pro residues" evidence="10">
    <location>
        <begin position="137"/>
        <end position="164"/>
    </location>
</feature>
<evidence type="ECO:0000256" key="8">
    <source>
        <dbReference type="ARBA" id="ARBA00023136"/>
    </source>
</evidence>
<comment type="subunit">
    <text evidence="9">The Tat system comprises two distinct complexes: a TatABC complex, containing multiple copies of TatA, TatB and TatC subunits, and a separate TatA complex, containing only TatA subunits. Substrates initially bind to the TatABC complex, which probably triggers association of the separate TatA complex to form the active translocon.</text>
</comment>
<keyword evidence="4 9" id="KW-0812">Transmembrane</keyword>
<evidence type="ECO:0000256" key="5">
    <source>
        <dbReference type="ARBA" id="ARBA00022927"/>
    </source>
</evidence>
<evidence type="ECO:0000256" key="6">
    <source>
        <dbReference type="ARBA" id="ARBA00022989"/>
    </source>
</evidence>
<keyword evidence="3 9" id="KW-1003">Cell membrane</keyword>
<reference evidence="12 13" key="1">
    <citation type="submission" date="2018-09" db="EMBL/GenBank/DDBJ databases">
        <title>Whole genome based analysis of evolution and adaptive divergence in Indian and Brazilian strains of Azospirillum brasilense.</title>
        <authorList>
            <person name="Singh C."/>
            <person name="Tripathi A.K."/>
        </authorList>
    </citation>
    <scope>NUCLEOTIDE SEQUENCE [LARGE SCALE GENOMIC DNA]</scope>
    <source>
        <strain evidence="12 13">MTCC4039</strain>
        <plasmid evidence="12 13">p1</plasmid>
    </source>
</reference>
<evidence type="ECO:0000256" key="2">
    <source>
        <dbReference type="ARBA" id="ARBA00022448"/>
    </source>
</evidence>
<geneLocation type="plasmid" evidence="12">
    <name>p1</name>
</geneLocation>
<feature type="region of interest" description="Disordered" evidence="10">
    <location>
        <begin position="94"/>
        <end position="179"/>
    </location>
</feature>
<evidence type="ECO:0000256" key="9">
    <source>
        <dbReference type="HAMAP-Rule" id="MF_00237"/>
    </source>
</evidence>
<feature type="transmembrane region" description="Helical" evidence="11">
    <location>
        <begin position="6"/>
        <end position="25"/>
    </location>
</feature>
<protein>
    <recommendedName>
        <fullName evidence="9">Sec-independent protein translocase protein TatB</fullName>
    </recommendedName>
</protein>
<dbReference type="Proteomes" id="UP000298693">
    <property type="component" value="Plasmid p1"/>
</dbReference>
<comment type="function">
    <text evidence="9">Part of the twin-arginine translocation (Tat) system that transports large folded proteins containing a characteristic twin-arginine motif in their signal peptide across membranes. Together with TatC, TatB is part of a receptor directly interacting with Tat signal peptides. TatB may form an oligomeric binding site that transiently accommodates folded Tat precursor proteins before their translocation.</text>
</comment>
<keyword evidence="6 9" id="KW-1133">Transmembrane helix</keyword>
<evidence type="ECO:0000313" key="13">
    <source>
        <dbReference type="Proteomes" id="UP000298693"/>
    </source>
</evidence>
<keyword evidence="2 9" id="KW-0813">Transport</keyword>
<evidence type="ECO:0000256" key="1">
    <source>
        <dbReference type="ARBA" id="ARBA00004167"/>
    </source>
</evidence>
<dbReference type="HAMAP" id="MF_00237">
    <property type="entry name" value="TatB"/>
    <property type="match status" value="1"/>
</dbReference>
<comment type="similarity">
    <text evidence="9">Belongs to the TatB family.</text>
</comment>
<evidence type="ECO:0000313" key="12">
    <source>
        <dbReference type="EMBL" id="QCO16950.1"/>
    </source>
</evidence>
<evidence type="ECO:0000256" key="3">
    <source>
        <dbReference type="ARBA" id="ARBA00022475"/>
    </source>
</evidence>
<keyword evidence="8 9" id="KW-0472">Membrane</keyword>
<gene>
    <name evidence="9 12" type="primary">tatB</name>
    <name evidence="12" type="ORF">D3869_16780</name>
</gene>
<name>A0A4D8R655_AZOBR</name>
<dbReference type="Pfam" id="PF02416">
    <property type="entry name" value="TatA_B_E"/>
    <property type="match status" value="1"/>
</dbReference>